<dbReference type="InterPro" id="IPR036890">
    <property type="entry name" value="HATPase_C_sf"/>
</dbReference>
<evidence type="ECO:0000256" key="1">
    <source>
        <dbReference type="ARBA" id="ARBA00004651"/>
    </source>
</evidence>
<sequence length="578" mass="66938">MNIKRSLRFKLTIGFITIAVPLVILLLFNNFYASNTVREEVADSNKNLVVLYANQIQTALKREANFLYNLAYEDPNILALSSSKNDPVEYYLTKTRVLNSLTRYHRFDNSMDFQFIYSIDNRDLFTTTIKTKSMDEMEAIKSTLMGVLAGIPTDRTYFQQWRTVKYGDEYALMRLVDTGYGYYLGAWVRLNNLMVPLELIQLGQEGFAAFVSGQGDIMTGILKKSTALSHSFVIRPEEAYQVLKHQEEKYIVVSNPIEESDLVLSAFIPEQKLLQKLSKLRSLIFLIPLFATVLLFIYLMYLNDIILKPMNNLTRGMRKIKQGDWNVRLNDSKSKEFTIINETFNEMALQIHELKINVYEEQINAHKAELKHLQLQINPHFLLNSINIIFNLAQLKNYSIIQAMCLNLVKYFRFTTKTNQPVVTIADEMEHMESYINIQQLRFPGLITYSYQITSELEKASIPPLLIQPFIENAIKHGFDFMDEPFHIDIRIAPISNSDQFEIVISDNGNGFSKEILSVLQTGRYFTQQKEDHLGVWNVYHRLQLIFGHESKLQFDNQLDSGAVVRLVIPVRTVEKFT</sequence>
<gene>
    <name evidence="7" type="ORF">Back11_01350</name>
</gene>
<keyword evidence="8" id="KW-1185">Reference proteome</keyword>
<dbReference type="GO" id="GO:0005886">
    <property type="term" value="C:plasma membrane"/>
    <property type="evidence" value="ECO:0007669"/>
    <property type="project" value="UniProtKB-SubCell"/>
</dbReference>
<dbReference type="Gene3D" id="6.10.340.10">
    <property type="match status" value="1"/>
</dbReference>
<protein>
    <submittedName>
        <fullName evidence="7">Sensor histidine kinase</fullName>
    </submittedName>
</protein>
<dbReference type="PANTHER" id="PTHR34220">
    <property type="entry name" value="SENSOR HISTIDINE KINASE YPDA"/>
    <property type="match status" value="1"/>
</dbReference>
<dbReference type="GO" id="GO:0000155">
    <property type="term" value="F:phosphorelay sensor kinase activity"/>
    <property type="evidence" value="ECO:0007669"/>
    <property type="project" value="InterPro"/>
</dbReference>
<dbReference type="RefSeq" id="WP_125653238.1">
    <property type="nucleotide sequence ID" value="NZ_AP019308.1"/>
</dbReference>
<organism evidence="7 8">
    <name type="scientific">Paenibacillus baekrokdamisoli</name>
    <dbReference type="NCBI Taxonomy" id="1712516"/>
    <lineage>
        <taxon>Bacteria</taxon>
        <taxon>Bacillati</taxon>
        <taxon>Bacillota</taxon>
        <taxon>Bacilli</taxon>
        <taxon>Bacillales</taxon>
        <taxon>Paenibacillaceae</taxon>
        <taxon>Paenibacillus</taxon>
    </lineage>
</organism>
<dbReference type="InterPro" id="IPR050640">
    <property type="entry name" value="Bact_2-comp_sensor_kinase"/>
</dbReference>
<dbReference type="Proteomes" id="UP000275368">
    <property type="component" value="Chromosome"/>
</dbReference>
<evidence type="ECO:0000313" key="7">
    <source>
        <dbReference type="EMBL" id="BBH18790.1"/>
    </source>
</evidence>
<dbReference type="SUPFAM" id="SSF158472">
    <property type="entry name" value="HAMP domain-like"/>
    <property type="match status" value="1"/>
</dbReference>
<evidence type="ECO:0000256" key="5">
    <source>
        <dbReference type="ARBA" id="ARBA00022777"/>
    </source>
</evidence>
<proteinExistence type="predicted"/>
<dbReference type="AlphaFoldDB" id="A0A3G9IIH9"/>
<dbReference type="InterPro" id="IPR003594">
    <property type="entry name" value="HATPase_dom"/>
</dbReference>
<dbReference type="SUPFAM" id="SSF55874">
    <property type="entry name" value="ATPase domain of HSP90 chaperone/DNA topoisomerase II/histidine kinase"/>
    <property type="match status" value="1"/>
</dbReference>
<keyword evidence="5 7" id="KW-0418">Kinase</keyword>
<evidence type="ECO:0000313" key="8">
    <source>
        <dbReference type="Proteomes" id="UP000275368"/>
    </source>
</evidence>
<keyword evidence="3" id="KW-0597">Phosphoprotein</keyword>
<dbReference type="Pfam" id="PF06580">
    <property type="entry name" value="His_kinase"/>
    <property type="match status" value="1"/>
</dbReference>
<evidence type="ECO:0000256" key="2">
    <source>
        <dbReference type="ARBA" id="ARBA00022475"/>
    </source>
</evidence>
<evidence type="ECO:0000256" key="3">
    <source>
        <dbReference type="ARBA" id="ARBA00022553"/>
    </source>
</evidence>
<reference evidence="7 8" key="1">
    <citation type="submission" date="2018-11" db="EMBL/GenBank/DDBJ databases">
        <title>Complete genome sequence of Paenibacillus baekrokdamisoli strain KCTC 33723.</title>
        <authorList>
            <person name="Kang S.W."/>
            <person name="Lee K.C."/>
            <person name="Kim K.K."/>
            <person name="Kim J.S."/>
            <person name="Kim D.S."/>
            <person name="Ko S.H."/>
            <person name="Yang S.H."/>
            <person name="Lee J.S."/>
        </authorList>
    </citation>
    <scope>NUCLEOTIDE SEQUENCE [LARGE SCALE GENOMIC DNA]</scope>
    <source>
        <strain evidence="7 8">KCTC 33723</strain>
    </source>
</reference>
<dbReference type="OrthoDB" id="759642at2"/>
<keyword evidence="2" id="KW-1003">Cell membrane</keyword>
<dbReference type="EMBL" id="AP019308">
    <property type="protein sequence ID" value="BBH18790.1"/>
    <property type="molecule type" value="Genomic_DNA"/>
</dbReference>
<dbReference type="PANTHER" id="PTHR34220:SF7">
    <property type="entry name" value="SENSOR HISTIDINE KINASE YPDA"/>
    <property type="match status" value="1"/>
</dbReference>
<dbReference type="KEGG" id="pbk:Back11_01350"/>
<dbReference type="Pfam" id="PF02518">
    <property type="entry name" value="HATPase_c"/>
    <property type="match status" value="1"/>
</dbReference>
<dbReference type="Gene3D" id="3.30.565.10">
    <property type="entry name" value="Histidine kinase-like ATPase, C-terminal domain"/>
    <property type="match status" value="1"/>
</dbReference>
<dbReference type="CDD" id="cd06225">
    <property type="entry name" value="HAMP"/>
    <property type="match status" value="1"/>
</dbReference>
<dbReference type="SMART" id="SM00304">
    <property type="entry name" value="HAMP"/>
    <property type="match status" value="1"/>
</dbReference>
<evidence type="ECO:0000256" key="6">
    <source>
        <dbReference type="ARBA" id="ARBA00023136"/>
    </source>
</evidence>
<dbReference type="PROSITE" id="PS50885">
    <property type="entry name" value="HAMP"/>
    <property type="match status" value="1"/>
</dbReference>
<accession>A0A3G9IIH9</accession>
<name>A0A3G9IIH9_9BACL</name>
<keyword evidence="6" id="KW-0472">Membrane</keyword>
<dbReference type="Pfam" id="PF00672">
    <property type="entry name" value="HAMP"/>
    <property type="match status" value="1"/>
</dbReference>
<dbReference type="InterPro" id="IPR003660">
    <property type="entry name" value="HAMP_dom"/>
</dbReference>
<evidence type="ECO:0000256" key="4">
    <source>
        <dbReference type="ARBA" id="ARBA00022679"/>
    </source>
</evidence>
<dbReference type="InterPro" id="IPR010559">
    <property type="entry name" value="Sig_transdc_His_kin_internal"/>
</dbReference>
<keyword evidence="4" id="KW-0808">Transferase</keyword>
<comment type="subcellular location">
    <subcellularLocation>
        <location evidence="1">Cell membrane</location>
        <topology evidence="1">Multi-pass membrane protein</topology>
    </subcellularLocation>
</comment>